<accession>A0A382IDQ6</accession>
<protein>
    <recommendedName>
        <fullName evidence="2">Sulfotransferase domain-containing protein</fullName>
    </recommendedName>
</protein>
<feature type="non-terminal residue" evidence="1">
    <location>
        <position position="1"/>
    </location>
</feature>
<organism evidence="1">
    <name type="scientific">marine metagenome</name>
    <dbReference type="NCBI Taxonomy" id="408172"/>
    <lineage>
        <taxon>unclassified sequences</taxon>
        <taxon>metagenomes</taxon>
        <taxon>ecological metagenomes</taxon>
    </lineage>
</organism>
<dbReference type="AlphaFoldDB" id="A0A382IDQ6"/>
<dbReference type="EMBL" id="UINC01066610">
    <property type="protein sequence ID" value="SVB97495.1"/>
    <property type="molecule type" value="Genomic_DNA"/>
</dbReference>
<evidence type="ECO:0000313" key="1">
    <source>
        <dbReference type="EMBL" id="SVB97495.1"/>
    </source>
</evidence>
<reference evidence="1" key="1">
    <citation type="submission" date="2018-05" db="EMBL/GenBank/DDBJ databases">
        <authorList>
            <person name="Lanie J.A."/>
            <person name="Ng W.-L."/>
            <person name="Kazmierczak K.M."/>
            <person name="Andrzejewski T.M."/>
            <person name="Davidsen T.M."/>
            <person name="Wayne K.J."/>
            <person name="Tettelin H."/>
            <person name="Glass J.I."/>
            <person name="Rusch D."/>
            <person name="Podicherti R."/>
            <person name="Tsui H.-C.T."/>
            <person name="Winkler M.E."/>
        </authorList>
    </citation>
    <scope>NUCLEOTIDE SEQUENCE</scope>
</reference>
<feature type="non-terminal residue" evidence="1">
    <location>
        <position position="93"/>
    </location>
</feature>
<evidence type="ECO:0008006" key="2">
    <source>
        <dbReference type="Google" id="ProtNLM"/>
    </source>
</evidence>
<sequence>VQRILTLWAVPRSRSTAFEQMMRARGDHFCLHEPFGEAWYLGEDRRCPPQRSGGPTPGLTFASVWDDLRSRAAGTEPVFIKEFPHYIEHLCDD</sequence>
<gene>
    <name evidence="1" type="ORF">METZ01_LOCUS250349</name>
</gene>
<proteinExistence type="predicted"/>
<name>A0A382IDQ6_9ZZZZ</name>